<proteinExistence type="predicted"/>
<organism evidence="2">
    <name type="scientific">viral metagenome</name>
    <dbReference type="NCBI Taxonomy" id="1070528"/>
    <lineage>
        <taxon>unclassified sequences</taxon>
        <taxon>metagenomes</taxon>
        <taxon>organismal metagenomes</taxon>
    </lineage>
</organism>
<reference evidence="2" key="1">
    <citation type="journal article" date="2020" name="Nature">
        <title>Giant virus diversity and host interactions through global metagenomics.</title>
        <authorList>
            <person name="Schulz F."/>
            <person name="Roux S."/>
            <person name="Paez-Espino D."/>
            <person name="Jungbluth S."/>
            <person name="Walsh D.A."/>
            <person name="Denef V.J."/>
            <person name="McMahon K.D."/>
            <person name="Konstantinidis K.T."/>
            <person name="Eloe-Fadrosh E.A."/>
            <person name="Kyrpides N.C."/>
            <person name="Woyke T."/>
        </authorList>
    </citation>
    <scope>NUCLEOTIDE SEQUENCE</scope>
    <source>
        <strain evidence="2">GVMAG-M-3300009155-2</strain>
    </source>
</reference>
<dbReference type="EMBL" id="MN738920">
    <property type="protein sequence ID" value="QHT31447.1"/>
    <property type="molecule type" value="Genomic_DNA"/>
</dbReference>
<feature type="coiled-coil region" evidence="1">
    <location>
        <begin position="81"/>
        <end position="132"/>
    </location>
</feature>
<protein>
    <submittedName>
        <fullName evidence="2">Uncharacterized protein</fullName>
    </submittedName>
</protein>
<name>A0A6C0EQZ6_9ZZZZ</name>
<evidence type="ECO:0000256" key="1">
    <source>
        <dbReference type="SAM" id="Coils"/>
    </source>
</evidence>
<dbReference type="SMART" id="SM00497">
    <property type="entry name" value="IENR1"/>
    <property type="match status" value="2"/>
</dbReference>
<dbReference type="InterPro" id="IPR003647">
    <property type="entry name" value="Intron_nuc_1_rpt"/>
</dbReference>
<accession>A0A6C0EQZ6</accession>
<evidence type="ECO:0000313" key="2">
    <source>
        <dbReference type="EMBL" id="QHT31447.1"/>
    </source>
</evidence>
<keyword evidence="1" id="KW-0175">Coiled coil</keyword>
<sequence>MNINADTTNVLLLDCFLVQNSKDFESFIHNHESVRLNKVNNLQGHETELELFLIGKNLSYQMLLNIINNNIKYFNGNDTTKLQLENEQLKLMLEMNNSNNENLVLHELIKIVKNLSSKIDTLEKSNQELLYKINSQKTKVTTGFSEPLVTVGPRLQQIDGETLNLIKVYESVSELMKQNPKFKRPSINKAVVENTLYYGYRWMLVDRNLDPNIIHNIIPTKQTKSQNLGYIAKLNSEKSKILNVYLDRKTSAHFNGYESSSSLDVPVKNFTITKGHYYKLYNDCDITLRESFEYTNGQPLLYKNGIGQYDLQNNLVKIFSCKYDCIKSLLISDKTLAKSLEKNVAYNGFYFKEVGSKLKSIS</sequence>
<dbReference type="AlphaFoldDB" id="A0A6C0EQZ6"/>